<keyword evidence="10" id="KW-0503">Monooxygenase</keyword>
<dbReference type="GO" id="GO:0004497">
    <property type="term" value="F:monooxygenase activity"/>
    <property type="evidence" value="ECO:0007669"/>
    <property type="project" value="UniProtKB-KW"/>
</dbReference>
<dbReference type="GO" id="GO:0020037">
    <property type="term" value="F:heme binding"/>
    <property type="evidence" value="ECO:0007669"/>
    <property type="project" value="InterPro"/>
</dbReference>
<proteinExistence type="inferred from homology"/>
<keyword evidence="16" id="KW-1185">Reference proteome</keyword>
<dbReference type="InterPro" id="IPR002401">
    <property type="entry name" value="Cyt_P450_E_grp-I"/>
</dbReference>
<dbReference type="InterPro" id="IPR017972">
    <property type="entry name" value="Cyt_P450_CS"/>
</dbReference>
<keyword evidence="6 12" id="KW-0479">Metal-binding</keyword>
<keyword evidence="8" id="KW-0560">Oxidoreductase</keyword>
<dbReference type="AlphaFoldDB" id="F4PS43"/>
<evidence type="ECO:0000256" key="12">
    <source>
        <dbReference type="PIRSR" id="PIRSR602401-1"/>
    </source>
</evidence>
<dbReference type="InterPro" id="IPR050182">
    <property type="entry name" value="Cytochrome_P450_fam2"/>
</dbReference>
<comment type="subcellular location">
    <subcellularLocation>
        <location evidence="2">Membrane</location>
        <topology evidence="2">Single-pass membrane protein</topology>
    </subcellularLocation>
</comment>
<dbReference type="KEGG" id="dfa:DFA_01310"/>
<feature type="signal peptide" evidence="14">
    <location>
        <begin position="1"/>
        <end position="23"/>
    </location>
</feature>
<evidence type="ECO:0000313" key="15">
    <source>
        <dbReference type="EMBL" id="EGG21426.1"/>
    </source>
</evidence>
<evidence type="ECO:0000256" key="1">
    <source>
        <dbReference type="ARBA" id="ARBA00001971"/>
    </source>
</evidence>
<evidence type="ECO:0008006" key="17">
    <source>
        <dbReference type="Google" id="ProtNLM"/>
    </source>
</evidence>
<evidence type="ECO:0000256" key="6">
    <source>
        <dbReference type="ARBA" id="ARBA00022723"/>
    </source>
</evidence>
<dbReference type="CDD" id="cd20617">
    <property type="entry name" value="CYP1_2-like"/>
    <property type="match status" value="2"/>
</dbReference>
<dbReference type="PANTHER" id="PTHR24300:SF417">
    <property type="entry name" value="CYTOCHROME P450 508B1-RELATED"/>
    <property type="match status" value="1"/>
</dbReference>
<dbReference type="EMBL" id="GL883010">
    <property type="protein sequence ID" value="EGG21426.1"/>
    <property type="molecule type" value="Genomic_DNA"/>
</dbReference>
<dbReference type="FunFam" id="1.10.630.10:FF:000068">
    <property type="entry name" value="Probable cytochrome P450 508A2"/>
    <property type="match status" value="2"/>
</dbReference>
<dbReference type="PANTHER" id="PTHR24300">
    <property type="entry name" value="CYTOCHROME P450 508A4-RELATED"/>
    <property type="match status" value="1"/>
</dbReference>
<keyword evidence="7 13" id="KW-1133">Transmembrane helix</keyword>
<evidence type="ECO:0000313" key="16">
    <source>
        <dbReference type="Proteomes" id="UP000007797"/>
    </source>
</evidence>
<organism evidence="15 16">
    <name type="scientific">Cavenderia fasciculata</name>
    <name type="common">Slime mold</name>
    <name type="synonym">Dictyostelium fasciculatum</name>
    <dbReference type="NCBI Taxonomy" id="261658"/>
    <lineage>
        <taxon>Eukaryota</taxon>
        <taxon>Amoebozoa</taxon>
        <taxon>Evosea</taxon>
        <taxon>Eumycetozoa</taxon>
        <taxon>Dictyostelia</taxon>
        <taxon>Acytosteliales</taxon>
        <taxon>Cavenderiaceae</taxon>
        <taxon>Cavenderia</taxon>
    </lineage>
</organism>
<reference evidence="16" key="1">
    <citation type="journal article" date="2011" name="Genome Res.">
        <title>Phylogeny-wide analysis of social amoeba genomes highlights ancient origins for complex intercellular communication.</title>
        <authorList>
            <person name="Heidel A.J."/>
            <person name="Lawal H.M."/>
            <person name="Felder M."/>
            <person name="Schilde C."/>
            <person name="Helps N.R."/>
            <person name="Tunggal B."/>
            <person name="Rivero F."/>
            <person name="John U."/>
            <person name="Schleicher M."/>
            <person name="Eichinger L."/>
            <person name="Platzer M."/>
            <person name="Noegel A.A."/>
            <person name="Schaap P."/>
            <person name="Gloeckner G."/>
        </authorList>
    </citation>
    <scope>NUCLEOTIDE SEQUENCE [LARGE SCALE GENOMIC DNA]</scope>
    <source>
        <strain evidence="16">SH3</strain>
    </source>
</reference>
<keyword evidence="11 13" id="KW-0472">Membrane</keyword>
<dbReference type="SUPFAM" id="SSF48264">
    <property type="entry name" value="Cytochrome P450"/>
    <property type="match status" value="2"/>
</dbReference>
<comment type="similarity">
    <text evidence="3">Belongs to the cytochrome P450 family.</text>
</comment>
<evidence type="ECO:0000256" key="2">
    <source>
        <dbReference type="ARBA" id="ARBA00004167"/>
    </source>
</evidence>
<dbReference type="Gene3D" id="1.10.630.10">
    <property type="entry name" value="Cytochrome P450"/>
    <property type="match status" value="2"/>
</dbReference>
<evidence type="ECO:0000256" key="13">
    <source>
        <dbReference type="SAM" id="Phobius"/>
    </source>
</evidence>
<dbReference type="GO" id="GO:0016020">
    <property type="term" value="C:membrane"/>
    <property type="evidence" value="ECO:0007669"/>
    <property type="project" value="UniProtKB-SubCell"/>
</dbReference>
<dbReference type="GO" id="GO:0005506">
    <property type="term" value="F:iron ion binding"/>
    <property type="evidence" value="ECO:0007669"/>
    <property type="project" value="InterPro"/>
</dbReference>
<dbReference type="GO" id="GO:0016705">
    <property type="term" value="F:oxidoreductase activity, acting on paired donors, with incorporation or reduction of molecular oxygen"/>
    <property type="evidence" value="ECO:0007669"/>
    <property type="project" value="InterPro"/>
</dbReference>
<feature type="binding site" description="axial binding residue" evidence="12">
    <location>
        <position position="903"/>
    </location>
    <ligand>
        <name>heme</name>
        <dbReference type="ChEBI" id="CHEBI:30413"/>
    </ligand>
    <ligandPart>
        <name>Fe</name>
        <dbReference type="ChEBI" id="CHEBI:18248"/>
    </ligandPart>
</feature>
<gene>
    <name evidence="15" type="ORF">DFA_01310</name>
</gene>
<dbReference type="OrthoDB" id="1055148at2759"/>
<keyword evidence="9 12" id="KW-0408">Iron</keyword>
<evidence type="ECO:0000256" key="3">
    <source>
        <dbReference type="ARBA" id="ARBA00010617"/>
    </source>
</evidence>
<dbReference type="GeneID" id="14872730"/>
<accession>F4PS43</accession>
<keyword evidence="4 12" id="KW-0349">Heme</keyword>
<dbReference type="Proteomes" id="UP000007797">
    <property type="component" value="Unassembled WGS sequence"/>
</dbReference>
<evidence type="ECO:0000256" key="7">
    <source>
        <dbReference type="ARBA" id="ARBA00022989"/>
    </source>
</evidence>
<evidence type="ECO:0000256" key="11">
    <source>
        <dbReference type="ARBA" id="ARBA00023136"/>
    </source>
</evidence>
<dbReference type="STRING" id="1054147.F4PS43"/>
<evidence type="ECO:0000256" key="5">
    <source>
        <dbReference type="ARBA" id="ARBA00022692"/>
    </source>
</evidence>
<evidence type="ECO:0000256" key="14">
    <source>
        <dbReference type="SAM" id="SignalP"/>
    </source>
</evidence>
<sequence>MLFYIVLLPALYLIFSFINKNRGLSTKDPKRPWAVPVLGSLHVLGDKPHRSLDTLADTLGCDMYALWMGDAYSIVCRDVESIREIWVKRHDIVVNRYHTPTSAVYSNNYTNIVSGDLERWTFNRGMVSPSFTKLKVKTHHAKVVQNQCTQLLNHMKTFEKSNTLFKPRLYFKKFTMNIITRIAFGFDSPFEKDSEEFKEIIKKMDSIFLNGGTGTLGDFIHFLRPLFFFQMKLGGTAMSDLRSLIKKIYDEHITNLDEKEPKDLMDEMIIQSTGMDNECGILSVGCDLLLAGTDTTAASLEWFALRMITNPEVQDKVYQELVSVVGHGNRVDVSHRNSTPFTLSVIKEVLRLNPIAPLALSRASSEDMIIQDQFIPKGTQFLMNIHGLHRNKKIYQNPNQFIPERFLVDVPADAWIPFGIGQRNCVGLNLALDELYVSISNMLLNFKFRAPDNVEIDFSEITDRSLVYFFPSLSIYLKMSTIIYILIAVVIYLLVSFKNKNTKFSSADPPGPVSWPILGALPLLGDLPHQGFKRLADKFGGVYSLWMGDTYTVVVTDPKVIREVWINNHENFLNRHHSPTYALYSSNYTNIVSGEDERWVYQRGLVSPTFTKLKIKAVNSIVHSQVDGLLGQMKLYAKSQQLFNPRMYFKKYSMNIITKLAFGMETPFDSETPEFVELNSRIDKLLVGTGAGHLGDYIYALRPLYFFKIFFVGNIMTGLRSHISQIYHKHVKNLDEKNPKDLYDEILINTKGVDNELGLVSIGIDLLVAGTDTSSLTLEWLVLRLLQNQHVQEKIYQELLDAVGKGGRADISHRSSTPYTVATIKEVLRMNPIVPLALNRTSKEAVTCGGYYIPKGTQMVMNVYSVHLDEKLYPNPHVFMPERFLGETPADSWLPFGIGPRNCVGLNLAQDELYLAVSNMLLNFKFRPATEKIDFTENFGLTMKPNPFSFYVDSR</sequence>
<dbReference type="OMA" id="NEEWRTI"/>
<evidence type="ECO:0000256" key="4">
    <source>
        <dbReference type="ARBA" id="ARBA00022617"/>
    </source>
</evidence>
<comment type="cofactor">
    <cofactor evidence="1 12">
        <name>heme</name>
        <dbReference type="ChEBI" id="CHEBI:30413"/>
    </cofactor>
</comment>
<evidence type="ECO:0000256" key="8">
    <source>
        <dbReference type="ARBA" id="ARBA00023002"/>
    </source>
</evidence>
<feature type="chain" id="PRO_5003315643" description="Cytochrome P450 family protein" evidence="14">
    <location>
        <begin position="24"/>
        <end position="955"/>
    </location>
</feature>
<name>F4PS43_CACFS</name>
<dbReference type="PRINTS" id="PR00463">
    <property type="entry name" value="EP450I"/>
</dbReference>
<protein>
    <recommendedName>
        <fullName evidence="17">Cytochrome P450 family protein</fullName>
    </recommendedName>
</protein>
<dbReference type="InterPro" id="IPR036396">
    <property type="entry name" value="Cyt_P450_sf"/>
</dbReference>
<feature type="transmembrane region" description="Helical" evidence="13">
    <location>
        <begin position="475"/>
        <end position="495"/>
    </location>
</feature>
<dbReference type="PROSITE" id="PS00086">
    <property type="entry name" value="CYTOCHROME_P450"/>
    <property type="match status" value="2"/>
</dbReference>
<keyword evidence="14" id="KW-0732">Signal</keyword>
<dbReference type="RefSeq" id="XP_004359276.1">
    <property type="nucleotide sequence ID" value="XM_004359219.1"/>
</dbReference>
<evidence type="ECO:0000256" key="10">
    <source>
        <dbReference type="ARBA" id="ARBA00023033"/>
    </source>
</evidence>
<dbReference type="PRINTS" id="PR00385">
    <property type="entry name" value="P450"/>
</dbReference>
<dbReference type="Pfam" id="PF00067">
    <property type="entry name" value="p450"/>
    <property type="match status" value="2"/>
</dbReference>
<keyword evidence="5 13" id="KW-0812">Transmembrane</keyword>
<dbReference type="InterPro" id="IPR001128">
    <property type="entry name" value="Cyt_P450"/>
</dbReference>
<evidence type="ECO:0000256" key="9">
    <source>
        <dbReference type="ARBA" id="ARBA00023004"/>
    </source>
</evidence>